<organism evidence="1 2">
    <name type="scientific">Nematocida displodere</name>
    <dbReference type="NCBI Taxonomy" id="1805483"/>
    <lineage>
        <taxon>Eukaryota</taxon>
        <taxon>Fungi</taxon>
        <taxon>Fungi incertae sedis</taxon>
        <taxon>Microsporidia</taxon>
        <taxon>Nematocida</taxon>
    </lineage>
</organism>
<dbReference type="Proteomes" id="UP000185944">
    <property type="component" value="Unassembled WGS sequence"/>
</dbReference>
<proteinExistence type="predicted"/>
<keyword evidence="2" id="KW-1185">Reference proteome</keyword>
<sequence length="293" mass="34169">MGTYDDEVKRLLVQMDEVKEKKPREERVRECHKVVLDVFIQIRDLDIGPDTFSQISRSTNACFRTMEDVGYFLASVIYKKVLEGDPILETKKEVRKTRLLYKIRNLFDYILDAGADNISPERTYVHGFRNNTLNYMLAKGRPVLDAYEKRMDVLQREHIKKQRTANHDKQLAEKVRETNLLCSAITPIAPKGPSVSFLKDEFFGAFFTTSEEYCRIDGTEVFLPNGTLNEECFPTAPSENWRSEYSLLMANYYAILNMEMGSELFDLANIQRNLANYITSLSYYKRFVLFNNY</sequence>
<dbReference type="VEuPathDB" id="MicrosporidiaDB:NEDG_01233"/>
<reference evidence="1 2" key="1">
    <citation type="submission" date="2016-02" db="EMBL/GenBank/DDBJ databases">
        <title>Discovery of a natural microsporidian pathogen with a broad tissue tropism in Caenorhabditis elegans.</title>
        <authorList>
            <person name="Luallen R.J."/>
            <person name="Reinke A.W."/>
            <person name="Tong L."/>
            <person name="Botts M.R."/>
            <person name="Felix M.-A."/>
            <person name="Troemel E.R."/>
        </authorList>
    </citation>
    <scope>NUCLEOTIDE SEQUENCE [LARGE SCALE GENOMIC DNA]</scope>
    <source>
        <strain evidence="1 2">JUm2807</strain>
    </source>
</reference>
<dbReference type="EMBL" id="LTDL01000042">
    <property type="protein sequence ID" value="OAG29094.1"/>
    <property type="molecule type" value="Genomic_DNA"/>
</dbReference>
<protein>
    <submittedName>
        <fullName evidence="1">Uncharacterized protein</fullName>
    </submittedName>
</protein>
<evidence type="ECO:0000313" key="2">
    <source>
        <dbReference type="Proteomes" id="UP000185944"/>
    </source>
</evidence>
<gene>
    <name evidence="1" type="ORF">NEDG_01233</name>
</gene>
<dbReference type="OrthoDB" id="10615466at2759"/>
<dbReference type="AlphaFoldDB" id="A0A177EAX2"/>
<dbReference type="RefSeq" id="XP_067543839.1">
    <property type="nucleotide sequence ID" value="XM_067688651.1"/>
</dbReference>
<name>A0A177EAX2_9MICR</name>
<evidence type="ECO:0000313" key="1">
    <source>
        <dbReference type="EMBL" id="OAG29094.1"/>
    </source>
</evidence>
<comment type="caution">
    <text evidence="1">The sequence shown here is derived from an EMBL/GenBank/DDBJ whole genome shotgun (WGS) entry which is preliminary data.</text>
</comment>
<accession>A0A177EAX2</accession>
<dbReference type="GeneID" id="93647583"/>